<organism evidence="2 3">
    <name type="scientific">Streptomyces amakusaensis</name>
    <dbReference type="NCBI Taxonomy" id="67271"/>
    <lineage>
        <taxon>Bacteria</taxon>
        <taxon>Bacillati</taxon>
        <taxon>Actinomycetota</taxon>
        <taxon>Actinomycetes</taxon>
        <taxon>Kitasatosporales</taxon>
        <taxon>Streptomycetaceae</taxon>
        <taxon>Streptomyces</taxon>
    </lineage>
</organism>
<reference evidence="3" key="1">
    <citation type="journal article" date="2019" name="Int. J. Syst. Evol. Microbiol.">
        <title>The Global Catalogue of Microorganisms (GCM) 10K type strain sequencing project: providing services to taxonomists for standard genome sequencing and annotation.</title>
        <authorList>
            <consortium name="The Broad Institute Genomics Platform"/>
            <consortium name="The Broad Institute Genome Sequencing Center for Infectious Disease"/>
            <person name="Wu L."/>
            <person name="Ma J."/>
        </authorList>
    </citation>
    <scope>NUCLEOTIDE SEQUENCE [LARGE SCALE GENOMIC DNA]</scope>
    <source>
        <strain evidence="3">PCU 266</strain>
    </source>
</reference>
<dbReference type="Gene3D" id="3.40.50.720">
    <property type="entry name" value="NAD(P)-binding Rossmann-like Domain"/>
    <property type="match status" value="1"/>
</dbReference>
<dbReference type="EMBL" id="JBHSKP010000022">
    <property type="protein sequence ID" value="MFC5155363.1"/>
    <property type="molecule type" value="Genomic_DNA"/>
</dbReference>
<feature type="domain" description="NAD(P)-binding" evidence="1">
    <location>
        <begin position="6"/>
        <end position="177"/>
    </location>
</feature>
<protein>
    <submittedName>
        <fullName evidence="2">SDR family oxidoreductase</fullName>
    </submittedName>
</protein>
<comment type="caution">
    <text evidence="2">The sequence shown here is derived from an EMBL/GenBank/DDBJ whole genome shotgun (WGS) entry which is preliminary data.</text>
</comment>
<evidence type="ECO:0000259" key="1">
    <source>
        <dbReference type="Pfam" id="PF13460"/>
    </source>
</evidence>
<sequence length="291" mass="30608">MILVTGATGKVGGEATRQLLEQGRSVVVMSRRPEKADLPGGVGVVAGSPADPAALEEAFTGVSAALIVLSGDVAEEAANVSAAARRAGLRRIVLLSSASVEHPVPHGIADEHRAAEDAVLHSGAAWTFLRPGPFHANTSWWISTIRENASVRCWIGNTPGAPVDEYDIASAAVAALTRSGHEGRSYLLTGPQTLTSREQARILGTVLGRELDFSVAPAEEVVEVFARITGDRAAAVTNVAALRSPEVPWAEPTTAVRELTGRRPRPYRRWAADNAALFVPERPVPSQGGTP</sequence>
<dbReference type="InterPro" id="IPR036291">
    <property type="entry name" value="NAD(P)-bd_dom_sf"/>
</dbReference>
<dbReference type="Pfam" id="PF13460">
    <property type="entry name" value="NAD_binding_10"/>
    <property type="match status" value="1"/>
</dbReference>
<dbReference type="PANTHER" id="PTHR43162:SF1">
    <property type="entry name" value="PRESTALK A DIFFERENTIATION PROTEIN A"/>
    <property type="match status" value="1"/>
</dbReference>
<gene>
    <name evidence="2" type="ORF">ACFPRH_26880</name>
</gene>
<dbReference type="InterPro" id="IPR016040">
    <property type="entry name" value="NAD(P)-bd_dom"/>
</dbReference>
<accession>A0ABW0ANS3</accession>
<evidence type="ECO:0000313" key="3">
    <source>
        <dbReference type="Proteomes" id="UP001596160"/>
    </source>
</evidence>
<evidence type="ECO:0000313" key="2">
    <source>
        <dbReference type="EMBL" id="MFC5155363.1"/>
    </source>
</evidence>
<dbReference type="RefSeq" id="WP_344482984.1">
    <property type="nucleotide sequence ID" value="NZ_BAAASB010000019.1"/>
</dbReference>
<proteinExistence type="predicted"/>
<dbReference type="PANTHER" id="PTHR43162">
    <property type="match status" value="1"/>
</dbReference>
<dbReference type="SUPFAM" id="SSF51735">
    <property type="entry name" value="NAD(P)-binding Rossmann-fold domains"/>
    <property type="match status" value="1"/>
</dbReference>
<name>A0ABW0ANS3_9ACTN</name>
<keyword evidence="3" id="KW-1185">Reference proteome</keyword>
<dbReference type="InterPro" id="IPR051604">
    <property type="entry name" value="Ergot_Alk_Oxidoreductase"/>
</dbReference>
<dbReference type="Proteomes" id="UP001596160">
    <property type="component" value="Unassembled WGS sequence"/>
</dbReference>